<comment type="similarity">
    <text evidence="2 14">Belongs to the TonB-dependent receptor family.</text>
</comment>
<dbReference type="Pfam" id="PF07715">
    <property type="entry name" value="Plug"/>
    <property type="match status" value="1"/>
</dbReference>
<dbReference type="InterPro" id="IPR037066">
    <property type="entry name" value="Plug_dom_sf"/>
</dbReference>
<dbReference type="InterPro" id="IPR039426">
    <property type="entry name" value="TonB-dep_rcpt-like"/>
</dbReference>
<keyword evidence="10" id="KW-0798">TonB box</keyword>
<feature type="chain" id="PRO_5011708969" evidence="15">
    <location>
        <begin position="33"/>
        <end position="388"/>
    </location>
</feature>
<dbReference type="InterPro" id="IPR011662">
    <property type="entry name" value="Secretin/TonB_short_N"/>
</dbReference>
<proteinExistence type="inferred from homology"/>
<keyword evidence="7 15" id="KW-0732">Signal</keyword>
<keyword evidence="4 14" id="KW-1134">Transmembrane beta strand</keyword>
<evidence type="ECO:0000256" key="11">
    <source>
        <dbReference type="ARBA" id="ARBA00023136"/>
    </source>
</evidence>
<dbReference type="Pfam" id="PF07660">
    <property type="entry name" value="STN"/>
    <property type="match status" value="1"/>
</dbReference>
<dbReference type="InterPro" id="IPR012910">
    <property type="entry name" value="Plug_dom"/>
</dbReference>
<organism evidence="17 18">
    <name type="scientific">Nitrosomonas marina</name>
    <dbReference type="NCBI Taxonomy" id="917"/>
    <lineage>
        <taxon>Bacteria</taxon>
        <taxon>Pseudomonadati</taxon>
        <taxon>Pseudomonadota</taxon>
        <taxon>Betaproteobacteria</taxon>
        <taxon>Nitrosomonadales</taxon>
        <taxon>Nitrosomonadaceae</taxon>
        <taxon>Nitrosomonas</taxon>
    </lineage>
</organism>
<evidence type="ECO:0000256" key="2">
    <source>
        <dbReference type="ARBA" id="ARBA00009810"/>
    </source>
</evidence>
<dbReference type="GO" id="GO:0015891">
    <property type="term" value="P:siderophore transport"/>
    <property type="evidence" value="ECO:0007669"/>
    <property type="project" value="UniProtKB-ARBA"/>
</dbReference>
<dbReference type="Gene3D" id="2.40.170.20">
    <property type="entry name" value="TonB-dependent receptor, beta-barrel domain"/>
    <property type="match status" value="1"/>
</dbReference>
<dbReference type="SMART" id="SM00965">
    <property type="entry name" value="STN"/>
    <property type="match status" value="1"/>
</dbReference>
<evidence type="ECO:0000256" key="10">
    <source>
        <dbReference type="ARBA" id="ARBA00023077"/>
    </source>
</evidence>
<evidence type="ECO:0000256" key="7">
    <source>
        <dbReference type="ARBA" id="ARBA00022729"/>
    </source>
</evidence>
<accession>A0A1H8C558</accession>
<keyword evidence="13 14" id="KW-0998">Cell outer membrane</keyword>
<evidence type="ECO:0000256" key="13">
    <source>
        <dbReference type="ARBA" id="ARBA00023237"/>
    </source>
</evidence>
<name>A0A1H8C558_9PROT</name>
<keyword evidence="11 14" id="KW-0472">Membrane</keyword>
<dbReference type="GO" id="GO:0009279">
    <property type="term" value="C:cell outer membrane"/>
    <property type="evidence" value="ECO:0007669"/>
    <property type="project" value="UniProtKB-SubCell"/>
</dbReference>
<evidence type="ECO:0000256" key="14">
    <source>
        <dbReference type="PROSITE-ProRule" id="PRU01360"/>
    </source>
</evidence>
<dbReference type="FunFam" id="2.170.130.10:FF:000001">
    <property type="entry name" value="Catecholate siderophore TonB-dependent receptor"/>
    <property type="match status" value="1"/>
</dbReference>
<evidence type="ECO:0000256" key="8">
    <source>
        <dbReference type="ARBA" id="ARBA00023004"/>
    </source>
</evidence>
<evidence type="ECO:0000256" key="5">
    <source>
        <dbReference type="ARBA" id="ARBA00022496"/>
    </source>
</evidence>
<evidence type="ECO:0000256" key="1">
    <source>
        <dbReference type="ARBA" id="ARBA00004571"/>
    </source>
</evidence>
<protein>
    <submittedName>
        <fullName evidence="17">Iron complex outermembrane recepter protein</fullName>
    </submittedName>
</protein>
<comment type="subcellular location">
    <subcellularLocation>
        <location evidence="1 14">Cell outer membrane</location>
        <topology evidence="1 14">Multi-pass membrane protein</topology>
    </subcellularLocation>
</comment>
<dbReference type="InterPro" id="IPR036942">
    <property type="entry name" value="Beta-barrel_TonB_sf"/>
</dbReference>
<evidence type="ECO:0000256" key="6">
    <source>
        <dbReference type="ARBA" id="ARBA00022692"/>
    </source>
</evidence>
<evidence type="ECO:0000313" key="18">
    <source>
        <dbReference type="Proteomes" id="UP000199459"/>
    </source>
</evidence>
<evidence type="ECO:0000256" key="9">
    <source>
        <dbReference type="ARBA" id="ARBA00023065"/>
    </source>
</evidence>
<dbReference type="GO" id="GO:0015344">
    <property type="term" value="F:siderophore uptake transmembrane transporter activity"/>
    <property type="evidence" value="ECO:0007669"/>
    <property type="project" value="TreeGrafter"/>
</dbReference>
<evidence type="ECO:0000259" key="16">
    <source>
        <dbReference type="SMART" id="SM00965"/>
    </source>
</evidence>
<dbReference type="EMBL" id="FOCP01000004">
    <property type="protein sequence ID" value="SEM90213.1"/>
    <property type="molecule type" value="Genomic_DNA"/>
</dbReference>
<dbReference type="Proteomes" id="UP000199459">
    <property type="component" value="Unassembled WGS sequence"/>
</dbReference>
<keyword evidence="9" id="KW-0406">Ion transport</keyword>
<gene>
    <name evidence="17" type="ORF">SAMN05216325_10414</name>
</gene>
<keyword evidence="8" id="KW-0408">Iron</keyword>
<reference evidence="17 18" key="1">
    <citation type="submission" date="2016-10" db="EMBL/GenBank/DDBJ databases">
        <authorList>
            <person name="de Groot N.N."/>
        </authorList>
    </citation>
    <scope>NUCLEOTIDE SEQUENCE [LARGE SCALE GENOMIC DNA]</scope>
    <source>
        <strain evidence="17 18">Nm22</strain>
    </source>
</reference>
<dbReference type="SUPFAM" id="SSF56935">
    <property type="entry name" value="Porins"/>
    <property type="match status" value="1"/>
</dbReference>
<keyword evidence="12" id="KW-0675">Receptor</keyword>
<dbReference type="PANTHER" id="PTHR32552:SF68">
    <property type="entry name" value="FERRICHROME OUTER MEMBRANE TRANSPORTER_PHAGE RECEPTOR"/>
    <property type="match status" value="1"/>
</dbReference>
<keyword evidence="6 14" id="KW-0812">Transmembrane</keyword>
<keyword evidence="5" id="KW-0410">Iron transport</keyword>
<evidence type="ECO:0000256" key="12">
    <source>
        <dbReference type="ARBA" id="ARBA00023170"/>
    </source>
</evidence>
<feature type="domain" description="Secretin/TonB short N-terminal" evidence="16">
    <location>
        <begin position="61"/>
        <end position="112"/>
    </location>
</feature>
<evidence type="ECO:0000313" key="17">
    <source>
        <dbReference type="EMBL" id="SEM90213.1"/>
    </source>
</evidence>
<dbReference type="OrthoDB" id="9790771at2"/>
<sequence length="388" mass="42820">MLIKTIMGFRNISMLIGCILPLWILAATHASAQATQQSVDIYIDTQPLDQAITQLAEQAGILIGTDASLVANKQAPQINGRYTAEQAIMQLLKGSGLSAIESAPGQYTLIATSDTSSNSDPVKLPEARVTGFMDPDPDASGNPSYTRTNASTATRVDLPLMITPASVQVVPQAVLEDQQAIQIEDAVKNVSGVSPGFTFGGMSQSFMIRGFEMGFASFRDGFRFPLATSFSLANIARVEVLKGATTNLYGRIEPGGMVNLVTKRPQAERYYALNQQFGSYGQFQTLADATGAINDSGTLLYRLNFEYLNQNSFRDFGFSDRIFVAPSVTWKMHRAPSLMWILRIRIWRRVKIMVLSRSETARPGCRDRASWVSRRIRRMKTFTIPPRH</sequence>
<evidence type="ECO:0000256" key="4">
    <source>
        <dbReference type="ARBA" id="ARBA00022452"/>
    </source>
</evidence>
<dbReference type="PANTHER" id="PTHR32552">
    <property type="entry name" value="FERRICHROME IRON RECEPTOR-RELATED"/>
    <property type="match status" value="1"/>
</dbReference>
<dbReference type="AlphaFoldDB" id="A0A1H8C558"/>
<dbReference type="Gene3D" id="2.170.130.10">
    <property type="entry name" value="TonB-dependent receptor, plug domain"/>
    <property type="match status" value="1"/>
</dbReference>
<keyword evidence="3 14" id="KW-0813">Transport</keyword>
<evidence type="ECO:0000256" key="15">
    <source>
        <dbReference type="SAM" id="SignalP"/>
    </source>
</evidence>
<feature type="signal peptide" evidence="15">
    <location>
        <begin position="1"/>
        <end position="32"/>
    </location>
</feature>
<evidence type="ECO:0000256" key="3">
    <source>
        <dbReference type="ARBA" id="ARBA00022448"/>
    </source>
</evidence>
<dbReference type="Gene3D" id="3.55.50.30">
    <property type="match status" value="1"/>
</dbReference>
<dbReference type="PROSITE" id="PS52016">
    <property type="entry name" value="TONB_DEPENDENT_REC_3"/>
    <property type="match status" value="1"/>
</dbReference>